<evidence type="ECO:0000256" key="3">
    <source>
        <dbReference type="ARBA" id="ARBA00022729"/>
    </source>
</evidence>
<keyword evidence="4" id="KW-0472">Membrane</keyword>
<evidence type="ECO:0000256" key="1">
    <source>
        <dbReference type="ARBA" id="ARBA00004370"/>
    </source>
</evidence>
<sequence length="771" mass="87995">MQRVRIEDDKATPRRERIAASELEKYVRQTPNKRLLGTNFYVWLYEQADSARDNGWNNWKRRVGEAPVLFDLSLTERSVQNLKVYMDSKGFFSSRATCEVDTVSRRRRAKVTFRNFQGAPYRIDTVSYEFQDHSLSPLILSDTAGTLLHAGDVFDVSVLDAERERITARLREQGYYNFSVSNILFRADTLTGDNRVKLRMVVRQNLTGYDDRGRPRTEDNRVYRIDRINVFPDYDPAAFRTDTALLSRLDTIHYRGLNVVSEKRPALRPAVLRQAIPLYPGYLYDASQVNRTYSDLMALGYFRSAKISFEERPQGADSADFVPFPAASPTDTAARSSVREGYLTCNILCTPTLRQSFKVDLEGSTTSSFYGLKATLGYQNRNIFRGAESFDVSFTAGYEFMKAPDAKKKRATEFGITTGLTFPRFLLPWRTGRQRSVVQPRTKVELSVNFQDRPYYRRTLSSAGIAYMWSNNRYSSFSLRPVDINVVNVRDLDVSFLMVDNPDSEGEELTPNRYLLESFNTQFIGGLSFGYSYNNQRRNLNGNATNIRFNLETAGNLIDGVEHLFFSPSKSDKPYYTIFGIPYAQYFRTDLSVSRKIMLGGVTALVGHIYGGVAMAYGNSSSVPFDRQFYCGGSNGMRGWTPRTLGQGSVPDPHGSFPVQTGDVKLEANLELRFPVWGIVHGATFFDLGNVWYIRQNPSEYSDDAVFHFDRFYKQLGFNTGLGLRFDIKFAVLRLDWGIQLHNPNNPAGERWIHDFKWKNTALNFGVGYPF</sequence>
<protein>
    <submittedName>
        <fullName evidence="8">Membrane protein</fullName>
    </submittedName>
</protein>
<keyword evidence="3" id="KW-0732">Signal</keyword>
<evidence type="ECO:0000259" key="7">
    <source>
        <dbReference type="Pfam" id="PF07244"/>
    </source>
</evidence>
<evidence type="ECO:0000313" key="9">
    <source>
        <dbReference type="Proteomes" id="UP000319374"/>
    </source>
</evidence>
<dbReference type="Gene3D" id="3.10.20.310">
    <property type="entry name" value="membrane protein fhac"/>
    <property type="match status" value="1"/>
</dbReference>
<dbReference type="InterPro" id="IPR000184">
    <property type="entry name" value="Bac_surfAg_D15"/>
</dbReference>
<dbReference type="KEGG" id="ada:A5CPEGH6_08720"/>
<evidence type="ECO:0000256" key="4">
    <source>
        <dbReference type="ARBA" id="ARBA00023136"/>
    </source>
</evidence>
<evidence type="ECO:0000259" key="6">
    <source>
        <dbReference type="Pfam" id="PF01103"/>
    </source>
</evidence>
<keyword evidence="9" id="KW-1185">Reference proteome</keyword>
<dbReference type="Pfam" id="PF07244">
    <property type="entry name" value="POTRA"/>
    <property type="match status" value="1"/>
</dbReference>
<accession>A0A4Y1X0G7</accession>
<organism evidence="8 9">
    <name type="scientific">Alistipes dispar</name>
    <dbReference type="NCBI Taxonomy" id="2585119"/>
    <lineage>
        <taxon>Bacteria</taxon>
        <taxon>Pseudomonadati</taxon>
        <taxon>Bacteroidota</taxon>
        <taxon>Bacteroidia</taxon>
        <taxon>Bacteroidales</taxon>
        <taxon>Rikenellaceae</taxon>
        <taxon>Alistipes</taxon>
    </lineage>
</organism>
<dbReference type="PANTHER" id="PTHR12815">
    <property type="entry name" value="SORTING AND ASSEMBLY MACHINERY SAMM50 PROTEIN FAMILY MEMBER"/>
    <property type="match status" value="1"/>
</dbReference>
<feature type="domain" description="POTRA" evidence="7">
    <location>
        <begin position="148"/>
        <end position="202"/>
    </location>
</feature>
<dbReference type="GO" id="GO:0019867">
    <property type="term" value="C:outer membrane"/>
    <property type="evidence" value="ECO:0007669"/>
    <property type="project" value="InterPro"/>
</dbReference>
<proteinExistence type="predicted"/>
<dbReference type="EMBL" id="AP019736">
    <property type="protein sequence ID" value="BBL06234.1"/>
    <property type="molecule type" value="Genomic_DNA"/>
</dbReference>
<comment type="subcellular location">
    <subcellularLocation>
        <location evidence="1">Membrane</location>
    </subcellularLocation>
</comment>
<dbReference type="Pfam" id="PF01103">
    <property type="entry name" value="Omp85"/>
    <property type="match status" value="1"/>
</dbReference>
<evidence type="ECO:0000313" key="8">
    <source>
        <dbReference type="EMBL" id="BBL06234.1"/>
    </source>
</evidence>
<keyword evidence="5" id="KW-0998">Cell outer membrane</keyword>
<dbReference type="Proteomes" id="UP000319374">
    <property type="component" value="Chromosome"/>
</dbReference>
<evidence type="ECO:0000256" key="2">
    <source>
        <dbReference type="ARBA" id="ARBA00022692"/>
    </source>
</evidence>
<reference evidence="9" key="1">
    <citation type="submission" date="2019-06" db="EMBL/GenBank/DDBJ databases">
        <title>Alistipes onderdonkii subsp. vulgaris subsp. nov., Alistipes dispar sp. nov. and Alistipes communis sp. nov., isolated from human faeces, and creation of Alistipes onderdonkii subsp. onderdonkii subsp. nov.</title>
        <authorList>
            <person name="Sakamoto M."/>
            <person name="Ikeyama N."/>
            <person name="Ogata Y."/>
            <person name="Suda W."/>
            <person name="Iino T."/>
            <person name="Hattori M."/>
            <person name="Ohkuma M."/>
        </authorList>
    </citation>
    <scope>NUCLEOTIDE SEQUENCE [LARGE SCALE GENOMIC DNA]</scope>
    <source>
        <strain evidence="9">5CPEGH6</strain>
    </source>
</reference>
<dbReference type="AlphaFoldDB" id="A0A4Y1X0G7"/>
<evidence type="ECO:0000256" key="5">
    <source>
        <dbReference type="ARBA" id="ARBA00023237"/>
    </source>
</evidence>
<dbReference type="PANTHER" id="PTHR12815:SF47">
    <property type="entry name" value="TRANSLOCATION AND ASSEMBLY MODULE SUBUNIT TAMA"/>
    <property type="match status" value="1"/>
</dbReference>
<dbReference type="InterPro" id="IPR010827">
    <property type="entry name" value="BamA/TamA_POTRA"/>
</dbReference>
<keyword evidence="2" id="KW-0812">Transmembrane</keyword>
<dbReference type="Gene3D" id="2.40.160.50">
    <property type="entry name" value="membrane protein fhac: a member of the omp85/tpsb transporter family"/>
    <property type="match status" value="1"/>
</dbReference>
<gene>
    <name evidence="8" type="ORF">A5CPEGH6_08720</name>
</gene>
<dbReference type="InterPro" id="IPR039910">
    <property type="entry name" value="D15-like"/>
</dbReference>
<feature type="domain" description="Bacterial surface antigen (D15)" evidence="6">
    <location>
        <begin position="370"/>
        <end position="769"/>
    </location>
</feature>
<name>A0A4Y1X0G7_9BACT</name>